<reference evidence="2 3" key="1">
    <citation type="submission" date="2020-08" db="EMBL/GenBank/DDBJ databases">
        <title>Sequencing the genomes of 1000 actinobacteria strains.</title>
        <authorList>
            <person name="Klenk H.-P."/>
        </authorList>
    </citation>
    <scope>NUCLEOTIDE SEQUENCE [LARGE SCALE GENOMIC DNA]</scope>
    <source>
        <strain evidence="2 3">DSM 102030</strain>
    </source>
</reference>
<dbReference type="InterPro" id="IPR044855">
    <property type="entry name" value="CoA-Trfase_III_dom3_sf"/>
</dbReference>
<keyword evidence="2" id="KW-0413">Isomerase</keyword>
<name>A0A7W7RCZ2_9ACTN</name>
<dbReference type="AlphaFoldDB" id="A0A7W7RCZ2"/>
<protein>
    <submittedName>
        <fullName evidence="2">Alpha-methylacyl-CoA racemase</fullName>
        <ecNumber evidence="2">5.1.99.4</ecNumber>
    </submittedName>
</protein>
<comment type="caution">
    <text evidence="2">The sequence shown here is derived from an EMBL/GenBank/DDBJ whole genome shotgun (WGS) entry which is preliminary data.</text>
</comment>
<dbReference type="EC" id="5.1.99.4" evidence="2"/>
<dbReference type="Proteomes" id="UP000523007">
    <property type="component" value="Unassembled WGS sequence"/>
</dbReference>
<feature type="compositionally biased region" description="Basic and acidic residues" evidence="1">
    <location>
        <begin position="335"/>
        <end position="363"/>
    </location>
</feature>
<dbReference type="EMBL" id="JACHJT010000001">
    <property type="protein sequence ID" value="MBB4929707.1"/>
    <property type="molecule type" value="Genomic_DNA"/>
</dbReference>
<dbReference type="Gene3D" id="3.40.50.10540">
    <property type="entry name" value="Crotonobetainyl-coa:carnitine coa-transferase, domain 1"/>
    <property type="match status" value="1"/>
</dbReference>
<organism evidence="2 3">
    <name type="scientific">Lipingzhangella halophila</name>
    <dbReference type="NCBI Taxonomy" id="1783352"/>
    <lineage>
        <taxon>Bacteria</taxon>
        <taxon>Bacillati</taxon>
        <taxon>Actinomycetota</taxon>
        <taxon>Actinomycetes</taxon>
        <taxon>Streptosporangiales</taxon>
        <taxon>Nocardiopsidaceae</taxon>
        <taxon>Lipingzhangella</taxon>
    </lineage>
</organism>
<sequence length="363" mass="39218">MGPLNGIRVVEFTGIGPAPMAGMLLADLGASVIRLDRPQAAESAQAGNGPQLSAGRPVLGVDLKSVEGLRTARELVGAADVLLEGFRPGVLERLGLGPKECLELNPKLVFTRVTGWGQDGPLAHRSGHDMNYISLNGALHGFGRRGQAPVPPVNIVGDFAGGTMFAVTGILSALVERQSSGRGQVVDAAMLDGSAFLMSMMYEDRARGAWSDERGTNYIDTGAPWYDVYECADGRYVSVACIEPQFYAAFLEGIGLDAADLPDQWDRTRWPELRERIAAVLRNRTRDEWADLLGDTEACVQPVLSMAEAPEHPHVRARGSVLRDGDNPYPGPAPRFERTPGRNTRDPEHAAEPVEEALREWGL</sequence>
<keyword evidence="3" id="KW-1185">Reference proteome</keyword>
<dbReference type="InterPro" id="IPR050509">
    <property type="entry name" value="CoA-transferase_III"/>
</dbReference>
<evidence type="ECO:0000313" key="3">
    <source>
        <dbReference type="Proteomes" id="UP000523007"/>
    </source>
</evidence>
<dbReference type="PANTHER" id="PTHR48228:SF5">
    <property type="entry name" value="ALPHA-METHYLACYL-COA RACEMASE"/>
    <property type="match status" value="1"/>
</dbReference>
<evidence type="ECO:0000256" key="1">
    <source>
        <dbReference type="SAM" id="MobiDB-lite"/>
    </source>
</evidence>
<dbReference type="GO" id="GO:0008111">
    <property type="term" value="F:alpha-methylacyl-CoA racemase activity"/>
    <property type="evidence" value="ECO:0007669"/>
    <property type="project" value="UniProtKB-EC"/>
</dbReference>
<dbReference type="InterPro" id="IPR003673">
    <property type="entry name" value="CoA-Trfase_fam_III"/>
</dbReference>
<gene>
    <name evidence="2" type="ORF">F4561_000527</name>
</gene>
<dbReference type="Pfam" id="PF02515">
    <property type="entry name" value="CoA_transf_3"/>
    <property type="match status" value="1"/>
</dbReference>
<evidence type="ECO:0000313" key="2">
    <source>
        <dbReference type="EMBL" id="MBB4929707.1"/>
    </source>
</evidence>
<dbReference type="SUPFAM" id="SSF89796">
    <property type="entry name" value="CoA-transferase family III (CaiB/BaiF)"/>
    <property type="match status" value="1"/>
</dbReference>
<dbReference type="Gene3D" id="3.30.1540.10">
    <property type="entry name" value="formyl-coa transferase, domain 3"/>
    <property type="match status" value="1"/>
</dbReference>
<feature type="region of interest" description="Disordered" evidence="1">
    <location>
        <begin position="319"/>
        <end position="363"/>
    </location>
</feature>
<dbReference type="InterPro" id="IPR023606">
    <property type="entry name" value="CoA-Trfase_III_dom_1_sf"/>
</dbReference>
<dbReference type="PANTHER" id="PTHR48228">
    <property type="entry name" value="SUCCINYL-COA--D-CITRAMALATE COA-TRANSFERASE"/>
    <property type="match status" value="1"/>
</dbReference>
<dbReference type="RefSeq" id="WP_184574390.1">
    <property type="nucleotide sequence ID" value="NZ_JACHJT010000001.1"/>
</dbReference>
<proteinExistence type="predicted"/>
<accession>A0A7W7RCZ2</accession>